<sequence length="109" mass="12572">MKGKKCVTEEFIDVFTYSVLYFGAAILTEKSQQKWLAAARQAYNDEVNRYKSNNFKNKDIETIFKFPKYIDPRQKPFNESNALINENVQVNVANNDEGNVPRNAEGDVE</sequence>
<reference evidence="2" key="1">
    <citation type="submission" date="2022-11" db="UniProtKB">
        <authorList>
            <consortium name="WormBaseParasite"/>
        </authorList>
    </citation>
    <scope>IDENTIFICATION</scope>
</reference>
<proteinExistence type="predicted"/>
<organism evidence="1 2">
    <name type="scientific">Panagrolaimus sp. JU765</name>
    <dbReference type="NCBI Taxonomy" id="591449"/>
    <lineage>
        <taxon>Eukaryota</taxon>
        <taxon>Metazoa</taxon>
        <taxon>Ecdysozoa</taxon>
        <taxon>Nematoda</taxon>
        <taxon>Chromadorea</taxon>
        <taxon>Rhabditida</taxon>
        <taxon>Tylenchina</taxon>
        <taxon>Panagrolaimomorpha</taxon>
        <taxon>Panagrolaimoidea</taxon>
        <taxon>Panagrolaimidae</taxon>
        <taxon>Panagrolaimus</taxon>
    </lineage>
</organism>
<evidence type="ECO:0000313" key="1">
    <source>
        <dbReference type="Proteomes" id="UP000887576"/>
    </source>
</evidence>
<evidence type="ECO:0000313" key="2">
    <source>
        <dbReference type="WBParaSite" id="JU765_v2.g13777.t1"/>
    </source>
</evidence>
<dbReference type="Proteomes" id="UP000887576">
    <property type="component" value="Unplaced"/>
</dbReference>
<protein>
    <submittedName>
        <fullName evidence="2">Uncharacterized protein</fullName>
    </submittedName>
</protein>
<dbReference type="WBParaSite" id="JU765_v2.g13777.t1">
    <property type="protein sequence ID" value="JU765_v2.g13777.t1"/>
    <property type="gene ID" value="JU765_v2.g13777"/>
</dbReference>
<name>A0AC34Q7D9_9BILA</name>
<accession>A0AC34Q7D9</accession>